<feature type="compositionally biased region" description="Polar residues" evidence="1">
    <location>
        <begin position="70"/>
        <end position="80"/>
    </location>
</feature>
<protein>
    <submittedName>
        <fullName evidence="2">Uncharacterized protein</fullName>
    </submittedName>
</protein>
<dbReference type="Proteomes" id="UP001333996">
    <property type="component" value="Unassembled WGS sequence"/>
</dbReference>
<gene>
    <name evidence="2" type="ORF">VXC91_31250</name>
</gene>
<feature type="region of interest" description="Disordered" evidence="1">
    <location>
        <begin position="268"/>
        <end position="287"/>
    </location>
</feature>
<organism evidence="2 3">
    <name type="scientific">Streptomyces chiangmaiensis</name>
    <dbReference type="NCBI Taxonomy" id="766497"/>
    <lineage>
        <taxon>Bacteria</taxon>
        <taxon>Bacillati</taxon>
        <taxon>Actinomycetota</taxon>
        <taxon>Actinomycetes</taxon>
        <taxon>Kitasatosporales</taxon>
        <taxon>Streptomycetaceae</taxon>
        <taxon>Streptomyces</taxon>
    </lineage>
</organism>
<dbReference type="EMBL" id="JAYWVC010000150">
    <property type="protein sequence ID" value="MED7826310.1"/>
    <property type="molecule type" value="Genomic_DNA"/>
</dbReference>
<feature type="region of interest" description="Disordered" evidence="1">
    <location>
        <begin position="68"/>
        <end position="90"/>
    </location>
</feature>
<reference evidence="2" key="1">
    <citation type="submission" date="2024-01" db="EMBL/GenBank/DDBJ databases">
        <title>First draft genome sequence data of TA4-1, the type strain of Gram-positive actinobacterium Streptomyces chiangmaiensis.</title>
        <authorList>
            <person name="Yasawong M."/>
            <person name="Nantapong N."/>
        </authorList>
    </citation>
    <scope>NUCLEOTIDE SEQUENCE</scope>
    <source>
        <strain evidence="2">TA4-1</strain>
    </source>
</reference>
<proteinExistence type="predicted"/>
<accession>A0ABU7FQB8</accession>
<comment type="caution">
    <text evidence="2">The sequence shown here is derived from an EMBL/GenBank/DDBJ whole genome shotgun (WGS) entry which is preliminary data.</text>
</comment>
<keyword evidence="3" id="KW-1185">Reference proteome</keyword>
<dbReference type="RefSeq" id="WP_345123906.1">
    <property type="nucleotide sequence ID" value="NZ_BAAAYZ010000026.1"/>
</dbReference>
<evidence type="ECO:0000256" key="1">
    <source>
        <dbReference type="SAM" id="MobiDB-lite"/>
    </source>
</evidence>
<name>A0ABU7FQB8_9ACTN</name>
<evidence type="ECO:0000313" key="2">
    <source>
        <dbReference type="EMBL" id="MED7826310.1"/>
    </source>
</evidence>
<sequence length="287" mass="30624">MARTQGRSRGPGRPRRTTWARRSLGWIITANKALLAAISAGLVGIVTAWVTGLPNLLVAQLSDPAPPLTATGTSSPGSSQKARKHPAQPTKEDCALAGVYAVPGTGYAIRPRSTADLSAWLKDAADPDATSGTYVLQARAGQTVVVTAFHTVLIRRVPAPRATVVTVFPPCPGAPEIIYHASVDLDAADPTPKLTKTAERKRVPVDRFEDTITNDSPLILDFEASSAKYDVTWKFRIDYTVDGQSKTAWIPDATHAFHTLATRSDAPELTYSPGTGGMWTARKGSPD</sequence>
<evidence type="ECO:0000313" key="3">
    <source>
        <dbReference type="Proteomes" id="UP001333996"/>
    </source>
</evidence>